<evidence type="ECO:0000313" key="5">
    <source>
        <dbReference type="EMBL" id="OGE79521.1"/>
    </source>
</evidence>
<accession>A0A1F5NPB6</accession>
<evidence type="ECO:0000256" key="1">
    <source>
        <dbReference type="PIRSR" id="PIRSR601310-1"/>
    </source>
</evidence>
<organism evidence="5 6">
    <name type="scientific">Candidatus Doudnabacteria bacterium RIFCSPHIGHO2_01_FULL_46_14</name>
    <dbReference type="NCBI Taxonomy" id="1817824"/>
    <lineage>
        <taxon>Bacteria</taxon>
        <taxon>Candidatus Doudnaibacteriota</taxon>
    </lineage>
</organism>
<dbReference type="CDD" id="cd01277">
    <property type="entry name" value="HINT_subgroup"/>
    <property type="match status" value="1"/>
</dbReference>
<dbReference type="PROSITE" id="PS00892">
    <property type="entry name" value="HIT_1"/>
    <property type="match status" value="1"/>
</dbReference>
<dbReference type="InterPro" id="IPR039384">
    <property type="entry name" value="HINT"/>
</dbReference>
<dbReference type="InterPro" id="IPR019808">
    <property type="entry name" value="Histidine_triad_CS"/>
</dbReference>
<feature type="domain" description="HIT" evidence="4">
    <location>
        <begin position="4"/>
        <end position="111"/>
    </location>
</feature>
<evidence type="ECO:0000256" key="2">
    <source>
        <dbReference type="PIRSR" id="PIRSR601310-3"/>
    </source>
</evidence>
<dbReference type="SUPFAM" id="SSF54197">
    <property type="entry name" value="HIT-like"/>
    <property type="match status" value="1"/>
</dbReference>
<dbReference type="GO" id="GO:0009150">
    <property type="term" value="P:purine ribonucleotide metabolic process"/>
    <property type="evidence" value="ECO:0007669"/>
    <property type="project" value="TreeGrafter"/>
</dbReference>
<dbReference type="InterPro" id="IPR036265">
    <property type="entry name" value="HIT-like_sf"/>
</dbReference>
<feature type="short sequence motif" description="Histidine triad motif" evidence="2 3">
    <location>
        <begin position="96"/>
        <end position="100"/>
    </location>
</feature>
<dbReference type="PANTHER" id="PTHR47670">
    <property type="entry name" value="ADENYLYLSULFATASE HINT3"/>
    <property type="match status" value="1"/>
</dbReference>
<evidence type="ECO:0000259" key="4">
    <source>
        <dbReference type="PROSITE" id="PS51084"/>
    </source>
</evidence>
<dbReference type="EMBL" id="MFEK01000001">
    <property type="protein sequence ID" value="OGE79521.1"/>
    <property type="molecule type" value="Genomic_DNA"/>
</dbReference>
<dbReference type="Pfam" id="PF01230">
    <property type="entry name" value="HIT"/>
    <property type="match status" value="1"/>
</dbReference>
<dbReference type="InterPro" id="IPR001310">
    <property type="entry name" value="Histidine_triad_HIT"/>
</dbReference>
<dbReference type="PRINTS" id="PR00332">
    <property type="entry name" value="HISTRIAD"/>
</dbReference>
<dbReference type="Proteomes" id="UP000176864">
    <property type="component" value="Unassembled WGS sequence"/>
</dbReference>
<protein>
    <recommendedName>
        <fullName evidence="4">HIT domain-containing protein</fullName>
    </recommendedName>
</protein>
<evidence type="ECO:0000313" key="6">
    <source>
        <dbReference type="Proteomes" id="UP000176864"/>
    </source>
</evidence>
<evidence type="ECO:0000256" key="3">
    <source>
        <dbReference type="PROSITE-ProRule" id="PRU00464"/>
    </source>
</evidence>
<gene>
    <name evidence="5" type="ORF">A2751_00285</name>
</gene>
<name>A0A1F5NPB6_9BACT</name>
<dbReference type="STRING" id="1817824.A2751_00285"/>
<dbReference type="PROSITE" id="PS51084">
    <property type="entry name" value="HIT_2"/>
    <property type="match status" value="1"/>
</dbReference>
<proteinExistence type="predicted"/>
<reference evidence="5 6" key="1">
    <citation type="journal article" date="2016" name="Nat. Commun.">
        <title>Thousands of microbial genomes shed light on interconnected biogeochemical processes in an aquifer system.</title>
        <authorList>
            <person name="Anantharaman K."/>
            <person name="Brown C.T."/>
            <person name="Hug L.A."/>
            <person name="Sharon I."/>
            <person name="Castelle C.J."/>
            <person name="Probst A.J."/>
            <person name="Thomas B.C."/>
            <person name="Singh A."/>
            <person name="Wilkins M.J."/>
            <person name="Karaoz U."/>
            <person name="Brodie E.L."/>
            <person name="Williams K.H."/>
            <person name="Hubbard S.S."/>
            <person name="Banfield J.F."/>
        </authorList>
    </citation>
    <scope>NUCLEOTIDE SEQUENCE [LARGE SCALE GENOMIC DNA]</scope>
</reference>
<dbReference type="PANTHER" id="PTHR47670:SF1">
    <property type="entry name" value="ADENYLYLSULFATASE HINT3"/>
    <property type="match status" value="1"/>
</dbReference>
<sequence>MDCVFCNIVSWKTPSQRVYEDDSFIAFLDINPVNFGHTLIIPREHYANFTETPNEVLCDMTVLAKKIAPAVLEAMSAPAYNVTFNVGTEAGQAVHHVHMHIIPRYADDGHKLWHGRSGYAEGEMGSTAKKIKEKIRNK</sequence>
<comment type="caution">
    <text evidence="5">The sequence shown here is derived from an EMBL/GenBank/DDBJ whole genome shotgun (WGS) entry which is preliminary data.</text>
</comment>
<dbReference type="Gene3D" id="3.30.428.10">
    <property type="entry name" value="HIT-like"/>
    <property type="match status" value="1"/>
</dbReference>
<dbReference type="InterPro" id="IPR011146">
    <property type="entry name" value="HIT-like"/>
</dbReference>
<dbReference type="AlphaFoldDB" id="A0A1F5NPB6"/>
<dbReference type="GO" id="GO:0006790">
    <property type="term" value="P:sulfur compound metabolic process"/>
    <property type="evidence" value="ECO:0007669"/>
    <property type="project" value="TreeGrafter"/>
</dbReference>
<feature type="active site" description="Tele-AMP-histidine intermediate" evidence="1">
    <location>
        <position position="98"/>
    </location>
</feature>
<dbReference type="GO" id="GO:0047627">
    <property type="term" value="F:adenylylsulfatase activity"/>
    <property type="evidence" value="ECO:0007669"/>
    <property type="project" value="TreeGrafter"/>
</dbReference>